<dbReference type="InterPro" id="IPR036390">
    <property type="entry name" value="WH_DNA-bd_sf"/>
</dbReference>
<dbReference type="InterPro" id="IPR000847">
    <property type="entry name" value="LysR_HTH_N"/>
</dbReference>
<organism evidence="6 7">
    <name type="scientific">Anaerospora hongkongensis</name>
    <dbReference type="NCBI Taxonomy" id="244830"/>
    <lineage>
        <taxon>Bacteria</taxon>
        <taxon>Bacillati</taxon>
        <taxon>Bacillota</taxon>
        <taxon>Negativicutes</taxon>
        <taxon>Selenomonadales</taxon>
        <taxon>Sporomusaceae</taxon>
        <taxon>Anaerospora</taxon>
    </lineage>
</organism>
<evidence type="ECO:0000259" key="5">
    <source>
        <dbReference type="PROSITE" id="PS50931"/>
    </source>
</evidence>
<evidence type="ECO:0000313" key="7">
    <source>
        <dbReference type="Proteomes" id="UP000295063"/>
    </source>
</evidence>
<dbReference type="GO" id="GO:0032993">
    <property type="term" value="C:protein-DNA complex"/>
    <property type="evidence" value="ECO:0007669"/>
    <property type="project" value="TreeGrafter"/>
</dbReference>
<dbReference type="Gene3D" id="3.40.190.10">
    <property type="entry name" value="Periplasmic binding protein-like II"/>
    <property type="match status" value="2"/>
</dbReference>
<dbReference type="Pfam" id="PF00126">
    <property type="entry name" value="HTH_1"/>
    <property type="match status" value="1"/>
</dbReference>
<comment type="caution">
    <text evidence="6">The sequence shown here is derived from an EMBL/GenBank/DDBJ whole genome shotgun (WGS) entry which is preliminary data.</text>
</comment>
<dbReference type="Gene3D" id="1.10.10.10">
    <property type="entry name" value="Winged helix-like DNA-binding domain superfamily/Winged helix DNA-binding domain"/>
    <property type="match status" value="1"/>
</dbReference>
<feature type="domain" description="HTH lysR-type" evidence="5">
    <location>
        <begin position="1"/>
        <end position="58"/>
    </location>
</feature>
<evidence type="ECO:0000313" key="6">
    <source>
        <dbReference type="EMBL" id="TCL36937.1"/>
    </source>
</evidence>
<proteinExistence type="inferred from homology"/>
<keyword evidence="4" id="KW-0804">Transcription</keyword>
<comment type="similarity">
    <text evidence="1">Belongs to the LysR transcriptional regulatory family.</text>
</comment>
<dbReference type="OrthoDB" id="1677645at2"/>
<dbReference type="GO" id="GO:0003677">
    <property type="term" value="F:DNA binding"/>
    <property type="evidence" value="ECO:0007669"/>
    <property type="project" value="UniProtKB-KW"/>
</dbReference>
<dbReference type="FunFam" id="1.10.10.10:FF:000001">
    <property type="entry name" value="LysR family transcriptional regulator"/>
    <property type="match status" value="1"/>
</dbReference>
<name>A0A4R1PWU1_9FIRM</name>
<dbReference type="SUPFAM" id="SSF46785">
    <property type="entry name" value="Winged helix' DNA-binding domain"/>
    <property type="match status" value="1"/>
</dbReference>
<dbReference type="PANTHER" id="PTHR30346:SF0">
    <property type="entry name" value="HCA OPERON TRANSCRIPTIONAL ACTIVATOR HCAR"/>
    <property type="match status" value="1"/>
</dbReference>
<dbReference type="SUPFAM" id="SSF53850">
    <property type="entry name" value="Periplasmic binding protein-like II"/>
    <property type="match status" value="1"/>
</dbReference>
<dbReference type="Pfam" id="PF03466">
    <property type="entry name" value="LysR_substrate"/>
    <property type="match status" value="1"/>
</dbReference>
<dbReference type="Proteomes" id="UP000295063">
    <property type="component" value="Unassembled WGS sequence"/>
</dbReference>
<dbReference type="PRINTS" id="PR00039">
    <property type="entry name" value="HTHLYSR"/>
</dbReference>
<evidence type="ECO:0000256" key="4">
    <source>
        <dbReference type="ARBA" id="ARBA00023163"/>
    </source>
</evidence>
<sequence>MDIRQLRYFSMVAKHLNFTAAAKEAHLDQSAISKQIADLETRIGLKLFVRNTRSVQLTAAGRELLKYATEIVAKSEEAISRAHLAASGGIGILRIGFTGSMEQEKDKLPSFIKQFHSKHSGIKLSLLRYNMTPLSQALERGDVDIAFTFSYGLHETSGINWRICPFYPQSRPMCFVLPVEHPLAVKDKISLQEVAHEPFVIISRDEAPNFDHMERLCTAHGFSPNIVCETPVLETLLLLVETGIGITILAQHTEAFAGPNVRFVEIANYDYRVERVIAWKEANPNPLVAIFLDAIKAH</sequence>
<keyword evidence="2" id="KW-0805">Transcription regulation</keyword>
<dbReference type="InterPro" id="IPR005119">
    <property type="entry name" value="LysR_subst-bd"/>
</dbReference>
<evidence type="ECO:0000256" key="1">
    <source>
        <dbReference type="ARBA" id="ARBA00009437"/>
    </source>
</evidence>
<dbReference type="CDD" id="cd08414">
    <property type="entry name" value="PBP2_LTTR_aromatics_like"/>
    <property type="match status" value="1"/>
</dbReference>
<keyword evidence="3 6" id="KW-0238">DNA-binding</keyword>
<accession>A0A4R1PWU1</accession>
<dbReference type="InterPro" id="IPR036388">
    <property type="entry name" value="WH-like_DNA-bd_sf"/>
</dbReference>
<dbReference type="RefSeq" id="WP_132080643.1">
    <property type="nucleotide sequence ID" value="NZ_DALZLR010000006.1"/>
</dbReference>
<dbReference type="AlphaFoldDB" id="A0A4R1PWU1"/>
<gene>
    <name evidence="6" type="ORF">EV210_107202</name>
</gene>
<dbReference type="PANTHER" id="PTHR30346">
    <property type="entry name" value="TRANSCRIPTIONAL DUAL REGULATOR HCAR-RELATED"/>
    <property type="match status" value="1"/>
</dbReference>
<reference evidence="6 7" key="1">
    <citation type="submission" date="2019-03" db="EMBL/GenBank/DDBJ databases">
        <title>Genomic Encyclopedia of Type Strains, Phase IV (KMG-IV): sequencing the most valuable type-strain genomes for metagenomic binning, comparative biology and taxonomic classification.</title>
        <authorList>
            <person name="Goeker M."/>
        </authorList>
    </citation>
    <scope>NUCLEOTIDE SEQUENCE [LARGE SCALE GENOMIC DNA]</scope>
    <source>
        <strain evidence="6 7">DSM 15969</strain>
    </source>
</reference>
<dbReference type="PROSITE" id="PS50931">
    <property type="entry name" value="HTH_LYSR"/>
    <property type="match status" value="1"/>
</dbReference>
<dbReference type="GO" id="GO:0003700">
    <property type="term" value="F:DNA-binding transcription factor activity"/>
    <property type="evidence" value="ECO:0007669"/>
    <property type="project" value="InterPro"/>
</dbReference>
<keyword evidence="7" id="KW-1185">Reference proteome</keyword>
<dbReference type="EMBL" id="SLUI01000007">
    <property type="protein sequence ID" value="TCL36937.1"/>
    <property type="molecule type" value="Genomic_DNA"/>
</dbReference>
<protein>
    <submittedName>
        <fullName evidence="6">DNA-binding transcriptional LysR family regulator</fullName>
    </submittedName>
</protein>
<evidence type="ECO:0000256" key="2">
    <source>
        <dbReference type="ARBA" id="ARBA00023015"/>
    </source>
</evidence>
<evidence type="ECO:0000256" key="3">
    <source>
        <dbReference type="ARBA" id="ARBA00023125"/>
    </source>
</evidence>